<name>A0A1I5GFR7_9FLAO</name>
<dbReference type="InterPro" id="IPR002104">
    <property type="entry name" value="Integrase_catalytic"/>
</dbReference>
<evidence type="ECO:0000313" key="5">
    <source>
        <dbReference type="Proteomes" id="UP000199036"/>
    </source>
</evidence>
<keyword evidence="2" id="KW-0175">Coiled coil</keyword>
<dbReference type="EMBL" id="FOVI01000041">
    <property type="protein sequence ID" value="SFO34770.1"/>
    <property type="molecule type" value="Genomic_DNA"/>
</dbReference>
<sequence length="262" mass="29869">RAISKDIITSDPFKAFKNKKVAVKKTPLSSHELSTLENKIFDSERLSAVRDIFVFQCYTGLAYIDVKQFKKEELKIGIDGKQWIISERQKTGSSTTIPLLGKAIEILEKYKDHPLCKANNVLLPVKSNQKMNEYLKEIATLCGINDNLTTHKARRTFGSTVTLNNGVPMHVVKEMLGHQSIKQTEEYALTEQSTISREMQILENKISSEADDDKHDPISILKKIEKDLNLLKVKSKNKENLKIISQLKKYEKKLKNLRAKLA</sequence>
<keyword evidence="5" id="KW-1185">Reference proteome</keyword>
<gene>
    <name evidence="4" type="ORF">SAMN05421741_1411</name>
</gene>
<dbReference type="Pfam" id="PF00589">
    <property type="entry name" value="Phage_integrase"/>
    <property type="match status" value="1"/>
</dbReference>
<dbReference type="GO" id="GO:0006310">
    <property type="term" value="P:DNA recombination"/>
    <property type="evidence" value="ECO:0007669"/>
    <property type="project" value="UniProtKB-KW"/>
</dbReference>
<feature type="coiled-coil region" evidence="2">
    <location>
        <begin position="221"/>
        <end position="260"/>
    </location>
</feature>
<dbReference type="GO" id="GO:0003677">
    <property type="term" value="F:DNA binding"/>
    <property type="evidence" value="ECO:0007669"/>
    <property type="project" value="InterPro"/>
</dbReference>
<dbReference type="PANTHER" id="PTHR30349:SF64">
    <property type="entry name" value="PROPHAGE INTEGRASE INTD-RELATED"/>
    <property type="match status" value="1"/>
</dbReference>
<dbReference type="PROSITE" id="PS51898">
    <property type="entry name" value="TYR_RECOMBINASE"/>
    <property type="match status" value="1"/>
</dbReference>
<dbReference type="CDD" id="cd01185">
    <property type="entry name" value="INTN1_C_like"/>
    <property type="match status" value="1"/>
</dbReference>
<dbReference type="InterPro" id="IPR011010">
    <property type="entry name" value="DNA_brk_join_enz"/>
</dbReference>
<proteinExistence type="predicted"/>
<dbReference type="Proteomes" id="UP000199036">
    <property type="component" value="Unassembled WGS sequence"/>
</dbReference>
<dbReference type="STRING" id="913024.SAMN05421741_1411"/>
<evidence type="ECO:0000313" key="4">
    <source>
        <dbReference type="EMBL" id="SFO34770.1"/>
    </source>
</evidence>
<feature type="non-terminal residue" evidence="4">
    <location>
        <position position="1"/>
    </location>
</feature>
<organism evidence="4 5">
    <name type="scientific">Paenimyroides ummariense</name>
    <dbReference type="NCBI Taxonomy" id="913024"/>
    <lineage>
        <taxon>Bacteria</taxon>
        <taxon>Pseudomonadati</taxon>
        <taxon>Bacteroidota</taxon>
        <taxon>Flavobacteriia</taxon>
        <taxon>Flavobacteriales</taxon>
        <taxon>Flavobacteriaceae</taxon>
        <taxon>Paenimyroides</taxon>
    </lineage>
</organism>
<evidence type="ECO:0000256" key="1">
    <source>
        <dbReference type="ARBA" id="ARBA00023172"/>
    </source>
</evidence>
<dbReference type="PANTHER" id="PTHR30349">
    <property type="entry name" value="PHAGE INTEGRASE-RELATED"/>
    <property type="match status" value="1"/>
</dbReference>
<feature type="domain" description="Tyr recombinase" evidence="3">
    <location>
        <begin position="23"/>
        <end position="203"/>
    </location>
</feature>
<dbReference type="GO" id="GO:0015074">
    <property type="term" value="P:DNA integration"/>
    <property type="evidence" value="ECO:0007669"/>
    <property type="project" value="InterPro"/>
</dbReference>
<evidence type="ECO:0000256" key="2">
    <source>
        <dbReference type="SAM" id="Coils"/>
    </source>
</evidence>
<evidence type="ECO:0000259" key="3">
    <source>
        <dbReference type="PROSITE" id="PS51898"/>
    </source>
</evidence>
<reference evidence="5" key="1">
    <citation type="submission" date="2016-10" db="EMBL/GenBank/DDBJ databases">
        <authorList>
            <person name="Varghese N."/>
            <person name="Submissions S."/>
        </authorList>
    </citation>
    <scope>NUCLEOTIDE SEQUENCE [LARGE SCALE GENOMIC DNA]</scope>
    <source>
        <strain evidence="5">DS-12</strain>
    </source>
</reference>
<protein>
    <submittedName>
        <fullName evidence="4">Phage integrase family protein</fullName>
    </submittedName>
</protein>
<dbReference type="InterPro" id="IPR013762">
    <property type="entry name" value="Integrase-like_cat_sf"/>
</dbReference>
<accession>A0A1I5GFR7</accession>
<keyword evidence="1" id="KW-0233">DNA recombination</keyword>
<dbReference type="AlphaFoldDB" id="A0A1I5GFR7"/>
<dbReference type="SUPFAM" id="SSF56349">
    <property type="entry name" value="DNA breaking-rejoining enzymes"/>
    <property type="match status" value="1"/>
</dbReference>
<dbReference type="InterPro" id="IPR050090">
    <property type="entry name" value="Tyrosine_recombinase_XerCD"/>
</dbReference>
<dbReference type="RefSeq" id="WP_177205812.1">
    <property type="nucleotide sequence ID" value="NZ_FOVI01000041.1"/>
</dbReference>
<dbReference type="Gene3D" id="1.10.443.10">
    <property type="entry name" value="Intergrase catalytic core"/>
    <property type="match status" value="1"/>
</dbReference>